<dbReference type="InterPro" id="IPR006204">
    <property type="entry name" value="GHMP_kinase_N_dom"/>
</dbReference>
<keyword evidence="6" id="KW-1185">Reference proteome</keyword>
<organism evidence="5 6">
    <name type="scientific">Aquabacterium olei</name>
    <dbReference type="NCBI Taxonomy" id="1296669"/>
    <lineage>
        <taxon>Bacteria</taxon>
        <taxon>Pseudomonadati</taxon>
        <taxon>Pseudomonadota</taxon>
        <taxon>Betaproteobacteria</taxon>
        <taxon>Burkholderiales</taxon>
        <taxon>Aquabacterium</taxon>
    </lineage>
</organism>
<name>A0A2U8FXS9_9BURK</name>
<evidence type="ECO:0000259" key="4">
    <source>
        <dbReference type="Pfam" id="PF08544"/>
    </source>
</evidence>
<dbReference type="NCBIfam" id="TIGR00144">
    <property type="entry name" value="beta_RFAP_syn"/>
    <property type="match status" value="1"/>
</dbReference>
<dbReference type="EMBL" id="CP029211">
    <property type="protein sequence ID" value="AWI55687.1"/>
    <property type="molecule type" value="Genomic_DNA"/>
</dbReference>
<proteinExistence type="predicted"/>
<evidence type="ECO:0000313" key="6">
    <source>
        <dbReference type="Proteomes" id="UP000244892"/>
    </source>
</evidence>
<dbReference type="InterPro" id="IPR004422">
    <property type="entry name" value="RFAP_synthase"/>
</dbReference>
<dbReference type="InterPro" id="IPR020568">
    <property type="entry name" value="Ribosomal_Su5_D2-typ_SF"/>
</dbReference>
<dbReference type="InterPro" id="IPR013750">
    <property type="entry name" value="GHMP_kinase_C_dom"/>
</dbReference>
<evidence type="ECO:0000256" key="2">
    <source>
        <dbReference type="ARBA" id="ARBA00022777"/>
    </source>
</evidence>
<geneLocation type="plasmid" evidence="6">
    <name>ptb101</name>
</geneLocation>
<protein>
    <submittedName>
        <fullName evidence="5">Beta-ribofuranosylaminobenzene 5'-phosphate synthase</fullName>
    </submittedName>
</protein>
<evidence type="ECO:0000256" key="1">
    <source>
        <dbReference type="ARBA" id="ARBA00022679"/>
    </source>
</evidence>
<dbReference type="PIRSF" id="PIRSF004884">
    <property type="entry name" value="Sugar_kin_arch"/>
    <property type="match status" value="1"/>
</dbReference>
<dbReference type="GO" id="GO:0016740">
    <property type="term" value="F:transferase activity"/>
    <property type="evidence" value="ECO:0007669"/>
    <property type="project" value="UniProtKB-KW"/>
</dbReference>
<sequence length="333" mass="34921">MSDRPVASAQVVQVQAPARLHLGFLDPGASLGRRFGSLGLTINGLATVIEARHADRDSVSLAPGVPEAEGARALSFLLRTRQALRDSRPVALRLQHLLPEHQGFGSGTQMALAIAHAVACLEGHARSAAELARATGRGLRSGIGIASFEQGGLLLDGGPGRHAAPLLCRLAFPEDWPVLLIKEPASRGLSGEAERQAIASLPPLPRAHAAAICHRALMQVLPAVSESDFAAFAQGVSAIQRLLGGHFAPAQEGRVWASPHVAPLLDALERQHGAAIGQSSWGPTGFAIFPSLARGQEAVAWAAQQGLISDAIALQWVSARNRGADVHWLPHSD</sequence>
<keyword evidence="5" id="KW-0614">Plasmid</keyword>
<dbReference type="OrthoDB" id="1492801at2"/>
<dbReference type="PANTHER" id="PTHR20861">
    <property type="entry name" value="HOMOSERINE/4-DIPHOSPHOCYTIDYL-2-C-METHYL-D-ERYTHRITOL KINASE"/>
    <property type="match status" value="1"/>
</dbReference>
<dbReference type="Proteomes" id="UP000244892">
    <property type="component" value="Plasmid pTB101"/>
</dbReference>
<dbReference type="InterPro" id="IPR014721">
    <property type="entry name" value="Ribsml_uS5_D2-typ_fold_subgr"/>
</dbReference>
<dbReference type="PANTHER" id="PTHR20861:SF6">
    <property type="entry name" value="BETA-RIBOFURANOSYLPHENOL 5'-PHOSPHATE SYNTHASE"/>
    <property type="match status" value="1"/>
</dbReference>
<reference evidence="5 6" key="1">
    <citation type="submission" date="2018-05" db="EMBL/GenBank/DDBJ databases">
        <title>complete genome sequence of Aquabacterium olei NBRC 110486.</title>
        <authorList>
            <person name="Tang B."/>
            <person name="Chang J."/>
            <person name="Zhang L."/>
            <person name="Yang H."/>
        </authorList>
    </citation>
    <scope>NUCLEOTIDE SEQUENCE [LARGE SCALE GENOMIC DNA]</scope>
    <source>
        <strain evidence="5 6">NBRC 110486</strain>
        <plasmid evidence="6">Plasmid ptb101</plasmid>
    </source>
</reference>
<evidence type="ECO:0000313" key="5">
    <source>
        <dbReference type="EMBL" id="AWI55687.1"/>
    </source>
</evidence>
<feature type="domain" description="GHMP kinase N-terminal" evidence="3">
    <location>
        <begin position="81"/>
        <end position="144"/>
    </location>
</feature>
<dbReference type="Pfam" id="PF00288">
    <property type="entry name" value="GHMP_kinases_N"/>
    <property type="match status" value="1"/>
</dbReference>
<dbReference type="SUPFAM" id="SSF54211">
    <property type="entry name" value="Ribosomal protein S5 domain 2-like"/>
    <property type="match status" value="1"/>
</dbReference>
<evidence type="ECO:0000259" key="3">
    <source>
        <dbReference type="Pfam" id="PF00288"/>
    </source>
</evidence>
<feature type="domain" description="GHMP kinase C-terminal" evidence="4">
    <location>
        <begin position="221"/>
        <end position="299"/>
    </location>
</feature>
<dbReference type="Pfam" id="PF08544">
    <property type="entry name" value="GHMP_kinases_C"/>
    <property type="match status" value="1"/>
</dbReference>
<dbReference type="AlphaFoldDB" id="A0A2U8FXS9"/>
<dbReference type="Gene3D" id="3.30.230.10">
    <property type="match status" value="1"/>
</dbReference>
<accession>A0A2U8FXS9</accession>
<keyword evidence="1" id="KW-0808">Transferase</keyword>
<keyword evidence="2" id="KW-0418">Kinase</keyword>
<gene>
    <name evidence="5" type="ORF">DEH84_19010</name>
</gene>
<dbReference type="KEGG" id="aon:DEH84_19010"/>